<evidence type="ECO:0000256" key="10">
    <source>
        <dbReference type="ARBA" id="ARBA00023201"/>
    </source>
</evidence>
<sequence>MPATSLAAALRSPRAGALLLLTAAVLGLIAANSPLGPGLSELQHTYLAVPGTGISLSVGHWISDGLLAVFFFVVAVELRHELTAGELNSVSKALRPAIAAVGGVLVPIAVFLLVTAGSGLEDGWPIPTATDIAFALGVLAVVGRGLPPRLRVFLLALAILDDIIAILIIAVFFTTDPRLGLIAAAAVGTAVFAVLSRFLRGRARVGVGALMVVVALVTWGLVVLSGVHATIAGVALGLVMAARPADRARHALEPFSNGVVLPLFAFSAALVVIPSVPLTELSPAFWGIVLALPLGKVVGIVLGGWLGARFVRADGVTLGPQELLAAGALGGIGFTVSLLMNELAYADAPGIADEGTLAVLVGSGISMLLAVVLVRNLARGYRARAAAAAGPA</sequence>
<protein>
    <recommendedName>
        <fullName evidence="11">Na(+)/H(+) antiporter NhaA</fullName>
    </recommendedName>
    <alternativeName>
        <fullName evidence="11">Sodium/proton antiporter NhaA</fullName>
    </alternativeName>
</protein>
<dbReference type="EMBL" id="CP040899">
    <property type="protein sequence ID" value="QDB78311.1"/>
    <property type="molecule type" value="Genomic_DNA"/>
</dbReference>
<dbReference type="RefSeq" id="WP_139947653.1">
    <property type="nucleotide sequence ID" value="NZ_CP040899.1"/>
</dbReference>
<keyword evidence="3 11" id="KW-0050">Antiport</keyword>
<feature type="transmembrane region" description="Helical" evidence="11">
    <location>
        <begin position="357"/>
        <end position="374"/>
    </location>
</feature>
<feature type="transmembrane region" description="Helical" evidence="11">
    <location>
        <begin position="228"/>
        <end position="246"/>
    </location>
</feature>
<evidence type="ECO:0000256" key="5">
    <source>
        <dbReference type="ARBA" id="ARBA00022692"/>
    </source>
</evidence>
<evidence type="ECO:0000256" key="8">
    <source>
        <dbReference type="ARBA" id="ARBA00023065"/>
    </source>
</evidence>
<feature type="transmembrane region" description="Helical" evidence="11">
    <location>
        <begin position="97"/>
        <end position="118"/>
    </location>
</feature>
<evidence type="ECO:0000256" key="6">
    <source>
        <dbReference type="ARBA" id="ARBA00022989"/>
    </source>
</evidence>
<dbReference type="InterPro" id="IPR023171">
    <property type="entry name" value="Na/H_antiporter_dom_sf"/>
</dbReference>
<comment type="similarity">
    <text evidence="11">Belongs to the NhaA Na(+)/H(+) (TC 2.A.33) antiporter family.</text>
</comment>
<dbReference type="Pfam" id="PF06965">
    <property type="entry name" value="Na_H_antiport_1"/>
    <property type="match status" value="1"/>
</dbReference>
<name>A0ABX5VKU5_9MICO</name>
<dbReference type="Gene3D" id="1.20.1530.10">
    <property type="entry name" value="Na+/H+ antiporter like domain"/>
    <property type="match status" value="1"/>
</dbReference>
<evidence type="ECO:0000256" key="4">
    <source>
        <dbReference type="ARBA" id="ARBA00022475"/>
    </source>
</evidence>
<gene>
    <name evidence="11" type="primary">nhaA</name>
    <name evidence="12" type="ORF">FE251_02165</name>
</gene>
<evidence type="ECO:0000256" key="3">
    <source>
        <dbReference type="ARBA" id="ARBA00022449"/>
    </source>
</evidence>
<accession>A0ABX5VKU5</accession>
<comment type="function">
    <text evidence="11">Na(+)/H(+) antiporter that extrudes sodium in exchange for external protons.</text>
</comment>
<feature type="transmembrane region" description="Helical" evidence="11">
    <location>
        <begin position="205"/>
        <end position="222"/>
    </location>
</feature>
<feature type="transmembrane region" description="Helical" evidence="11">
    <location>
        <begin position="54"/>
        <end position="76"/>
    </location>
</feature>
<dbReference type="InterPro" id="IPR004670">
    <property type="entry name" value="NhaA"/>
</dbReference>
<dbReference type="HAMAP" id="MF_01844">
    <property type="entry name" value="NhaA"/>
    <property type="match status" value="1"/>
</dbReference>
<keyword evidence="9 11" id="KW-0472">Membrane</keyword>
<feature type="transmembrane region" description="Helical" evidence="11">
    <location>
        <begin position="258"/>
        <end position="278"/>
    </location>
</feature>
<evidence type="ECO:0000313" key="12">
    <source>
        <dbReference type="EMBL" id="QDB78311.1"/>
    </source>
</evidence>
<evidence type="ECO:0000256" key="2">
    <source>
        <dbReference type="ARBA" id="ARBA00022448"/>
    </source>
</evidence>
<keyword evidence="8 11" id="KW-0406">Ion transport</keyword>
<feature type="transmembrane region" description="Helical" evidence="11">
    <location>
        <begin position="179"/>
        <end position="198"/>
    </location>
</feature>
<keyword evidence="10 11" id="KW-0739">Sodium transport</keyword>
<keyword evidence="7 11" id="KW-0915">Sodium</keyword>
<dbReference type="PANTHER" id="PTHR30341">
    <property type="entry name" value="SODIUM ION/PROTON ANTIPORTER NHAA-RELATED"/>
    <property type="match status" value="1"/>
</dbReference>
<feature type="transmembrane region" description="Helical" evidence="11">
    <location>
        <begin position="284"/>
        <end position="311"/>
    </location>
</feature>
<keyword evidence="4 11" id="KW-1003">Cell membrane</keyword>
<evidence type="ECO:0000256" key="1">
    <source>
        <dbReference type="ARBA" id="ARBA00004429"/>
    </source>
</evidence>
<dbReference type="PANTHER" id="PTHR30341:SF0">
    <property type="entry name" value="NA(+)_H(+) ANTIPORTER NHAA"/>
    <property type="match status" value="1"/>
</dbReference>
<feature type="transmembrane region" description="Helical" evidence="11">
    <location>
        <begin position="150"/>
        <end position="173"/>
    </location>
</feature>
<evidence type="ECO:0000256" key="7">
    <source>
        <dbReference type="ARBA" id="ARBA00023053"/>
    </source>
</evidence>
<evidence type="ECO:0000256" key="11">
    <source>
        <dbReference type="HAMAP-Rule" id="MF_01844"/>
    </source>
</evidence>
<keyword evidence="13" id="KW-1185">Reference proteome</keyword>
<comment type="subcellular location">
    <subcellularLocation>
        <location evidence="1">Cell inner membrane</location>
        <topology evidence="1">Multi-pass membrane protein</topology>
    </subcellularLocation>
    <subcellularLocation>
        <location evidence="11">Cell membrane</location>
        <topology evidence="11">Multi-pass membrane protein</topology>
    </subcellularLocation>
</comment>
<feature type="transmembrane region" description="Helical" evidence="11">
    <location>
        <begin position="124"/>
        <end position="143"/>
    </location>
</feature>
<dbReference type="Proteomes" id="UP000313948">
    <property type="component" value="Chromosome"/>
</dbReference>
<keyword evidence="6 11" id="KW-1133">Transmembrane helix</keyword>
<comment type="catalytic activity">
    <reaction evidence="11">
        <text>Na(+)(in) + 2 H(+)(out) = Na(+)(out) + 2 H(+)(in)</text>
        <dbReference type="Rhea" id="RHEA:29251"/>
        <dbReference type="ChEBI" id="CHEBI:15378"/>
        <dbReference type="ChEBI" id="CHEBI:29101"/>
    </reaction>
</comment>
<keyword evidence="5 11" id="KW-0812">Transmembrane</keyword>
<keyword evidence="2 11" id="KW-0813">Transport</keyword>
<organism evidence="12 13">
    <name type="scientific">Georgenia wutianyii</name>
    <dbReference type="NCBI Taxonomy" id="2585135"/>
    <lineage>
        <taxon>Bacteria</taxon>
        <taxon>Bacillati</taxon>
        <taxon>Actinomycetota</taxon>
        <taxon>Actinomycetes</taxon>
        <taxon>Micrococcales</taxon>
        <taxon>Bogoriellaceae</taxon>
        <taxon>Georgenia</taxon>
    </lineage>
</organism>
<evidence type="ECO:0000313" key="13">
    <source>
        <dbReference type="Proteomes" id="UP000313948"/>
    </source>
</evidence>
<evidence type="ECO:0000256" key="9">
    <source>
        <dbReference type="ARBA" id="ARBA00023136"/>
    </source>
</evidence>
<reference evidence="12 13" key="1">
    <citation type="submission" date="2019-05" db="EMBL/GenBank/DDBJ databases">
        <title>Georgenia *** sp. nov., and Georgenia *** sp. nov., isolated from the intestinal contents of plateau pika (Ochotona curzoniae) in the Qinghai-Tibet plateau of China.</title>
        <authorList>
            <person name="Tian Z."/>
        </authorList>
    </citation>
    <scope>NUCLEOTIDE SEQUENCE [LARGE SCALE GENOMIC DNA]</scope>
    <source>
        <strain evidence="12 13">Z294</strain>
    </source>
</reference>
<feature type="transmembrane region" description="Helical" evidence="11">
    <location>
        <begin position="323"/>
        <end position="345"/>
    </location>
</feature>
<proteinExistence type="inferred from homology"/>